<protein>
    <submittedName>
        <fullName evidence="2">Serine/threonine-protein phosphatase</fullName>
    </submittedName>
</protein>
<dbReference type="InterPro" id="IPR036457">
    <property type="entry name" value="PPM-type-like_dom_sf"/>
</dbReference>
<evidence type="ECO:0000313" key="3">
    <source>
        <dbReference type="Proteomes" id="UP000241421"/>
    </source>
</evidence>
<dbReference type="PROSITE" id="PS51746">
    <property type="entry name" value="PPM_2"/>
    <property type="match status" value="1"/>
</dbReference>
<feature type="domain" description="PPM-type phosphatase" evidence="1">
    <location>
        <begin position="4"/>
        <end position="242"/>
    </location>
</feature>
<gene>
    <name evidence="2" type="ORF">C7C56_011865</name>
</gene>
<sequence>MIIQIAAETDPGIARENNEDAIAFDEVAGLCILADGMGGHNAGQVASGMAAAFIESEMRTWLSGRDGVLVRGELEAQLASCITMANEAIFNMSQSNRQYGGMGTTLVVGVFSGDSLLLAHLGDSRCYRLRAGALEQITKDHSVRQEQIDSGLVIPEGGMPTQNLITQALGVDGVVNPEMNWHEIARDDVYLFCSDGLTDMIDDAAIAAILAAGKLQTRPQLLVGAANAAGGTDNISVLLAKVRERRINKLFSSARGAINGVWKGRRRTDR</sequence>
<accession>A0A2U2HLL9</accession>
<keyword evidence="3" id="KW-1185">Reference proteome</keyword>
<reference evidence="2 3" key="1">
    <citation type="submission" date="2018-04" db="EMBL/GenBank/DDBJ databases">
        <title>Massilia violaceinigra sp. nov., a novel purple-pigmented bacterium isolated from Tianshan glacier, Xinjiang, China.</title>
        <authorList>
            <person name="Wang H."/>
        </authorList>
    </citation>
    <scope>NUCLEOTIDE SEQUENCE [LARGE SCALE GENOMIC DNA]</scope>
    <source>
        <strain evidence="2 3">B448-2</strain>
    </source>
</reference>
<proteinExistence type="predicted"/>
<organism evidence="2 3">
    <name type="scientific">Massilia glaciei</name>
    <dbReference type="NCBI Taxonomy" id="1524097"/>
    <lineage>
        <taxon>Bacteria</taxon>
        <taxon>Pseudomonadati</taxon>
        <taxon>Pseudomonadota</taxon>
        <taxon>Betaproteobacteria</taxon>
        <taxon>Burkholderiales</taxon>
        <taxon>Oxalobacteraceae</taxon>
        <taxon>Telluria group</taxon>
        <taxon>Massilia</taxon>
    </lineage>
</organism>
<dbReference type="OrthoDB" id="9801841at2"/>
<evidence type="ECO:0000313" key="2">
    <source>
        <dbReference type="EMBL" id="PWF48410.1"/>
    </source>
</evidence>
<dbReference type="RefSeq" id="WP_106757604.1">
    <property type="nucleotide sequence ID" value="NZ_PXWF02000196.1"/>
</dbReference>
<dbReference type="CDD" id="cd00143">
    <property type="entry name" value="PP2Cc"/>
    <property type="match status" value="1"/>
</dbReference>
<dbReference type="InterPro" id="IPR001932">
    <property type="entry name" value="PPM-type_phosphatase-like_dom"/>
</dbReference>
<name>A0A2U2HLL9_9BURK</name>
<dbReference type="AlphaFoldDB" id="A0A2U2HLL9"/>
<comment type="caution">
    <text evidence="2">The sequence shown here is derived from an EMBL/GenBank/DDBJ whole genome shotgun (WGS) entry which is preliminary data.</text>
</comment>
<dbReference type="Gene3D" id="3.60.40.10">
    <property type="entry name" value="PPM-type phosphatase domain"/>
    <property type="match status" value="1"/>
</dbReference>
<dbReference type="PANTHER" id="PTHR13832:SF827">
    <property type="entry name" value="PROTEIN PHOSPHATASE 1L"/>
    <property type="match status" value="1"/>
</dbReference>
<dbReference type="EMBL" id="PXWF02000196">
    <property type="protein sequence ID" value="PWF48410.1"/>
    <property type="molecule type" value="Genomic_DNA"/>
</dbReference>
<dbReference type="SMART" id="SM00332">
    <property type="entry name" value="PP2Cc"/>
    <property type="match status" value="1"/>
</dbReference>
<dbReference type="PANTHER" id="PTHR13832">
    <property type="entry name" value="PROTEIN PHOSPHATASE 2C"/>
    <property type="match status" value="1"/>
</dbReference>
<dbReference type="GO" id="GO:0004722">
    <property type="term" value="F:protein serine/threonine phosphatase activity"/>
    <property type="evidence" value="ECO:0007669"/>
    <property type="project" value="InterPro"/>
</dbReference>
<dbReference type="Pfam" id="PF13672">
    <property type="entry name" value="PP2C_2"/>
    <property type="match status" value="1"/>
</dbReference>
<dbReference type="SUPFAM" id="SSF81606">
    <property type="entry name" value="PP2C-like"/>
    <property type="match status" value="1"/>
</dbReference>
<dbReference type="InterPro" id="IPR015655">
    <property type="entry name" value="PP2C"/>
</dbReference>
<dbReference type="Proteomes" id="UP000241421">
    <property type="component" value="Unassembled WGS sequence"/>
</dbReference>
<dbReference type="SMART" id="SM00331">
    <property type="entry name" value="PP2C_SIG"/>
    <property type="match status" value="1"/>
</dbReference>
<evidence type="ECO:0000259" key="1">
    <source>
        <dbReference type="PROSITE" id="PS51746"/>
    </source>
</evidence>